<gene>
    <name evidence="3" type="ORF">SLS63_007881</name>
</gene>
<dbReference type="InterPro" id="IPR045518">
    <property type="entry name" value="2EXR"/>
</dbReference>
<evidence type="ECO:0000256" key="1">
    <source>
        <dbReference type="SAM" id="MobiDB-lite"/>
    </source>
</evidence>
<organism evidence="3 4">
    <name type="scientific">Diaporthe eres</name>
    <name type="common">Phomopsis oblonga</name>
    <dbReference type="NCBI Taxonomy" id="83184"/>
    <lineage>
        <taxon>Eukaryota</taxon>
        <taxon>Fungi</taxon>
        <taxon>Dikarya</taxon>
        <taxon>Ascomycota</taxon>
        <taxon>Pezizomycotina</taxon>
        <taxon>Sordariomycetes</taxon>
        <taxon>Sordariomycetidae</taxon>
        <taxon>Diaporthales</taxon>
        <taxon>Diaporthaceae</taxon>
        <taxon>Diaporthe</taxon>
        <taxon>Diaporthe eres species complex</taxon>
    </lineage>
</organism>
<evidence type="ECO:0000313" key="4">
    <source>
        <dbReference type="Proteomes" id="UP001430848"/>
    </source>
</evidence>
<proteinExistence type="predicted"/>
<protein>
    <recommendedName>
        <fullName evidence="2">2EXR domain-containing protein</fullName>
    </recommendedName>
</protein>
<name>A0ABR1P437_DIAER</name>
<dbReference type="PANTHER" id="PTHR35910">
    <property type="entry name" value="2EXR DOMAIN-CONTAINING PROTEIN"/>
    <property type="match status" value="1"/>
</dbReference>
<dbReference type="Proteomes" id="UP001430848">
    <property type="component" value="Unassembled WGS sequence"/>
</dbReference>
<keyword evidence="4" id="KW-1185">Reference proteome</keyword>
<evidence type="ECO:0000259" key="2">
    <source>
        <dbReference type="Pfam" id="PF20150"/>
    </source>
</evidence>
<dbReference type="EMBL" id="JAKNSF020000046">
    <property type="protein sequence ID" value="KAK7725889.1"/>
    <property type="molecule type" value="Genomic_DNA"/>
</dbReference>
<accession>A0ABR1P437</accession>
<evidence type="ECO:0000313" key="3">
    <source>
        <dbReference type="EMBL" id="KAK7725889.1"/>
    </source>
</evidence>
<dbReference type="PANTHER" id="PTHR35910:SF1">
    <property type="entry name" value="2EXR DOMAIN-CONTAINING PROTEIN"/>
    <property type="match status" value="1"/>
</dbReference>
<comment type="caution">
    <text evidence="3">The sequence shown here is derived from an EMBL/GenBank/DDBJ whole genome shotgun (WGS) entry which is preliminary data.</text>
</comment>
<dbReference type="Pfam" id="PF20150">
    <property type="entry name" value="2EXR"/>
    <property type="match status" value="1"/>
</dbReference>
<reference evidence="3 4" key="1">
    <citation type="submission" date="2024-02" db="EMBL/GenBank/DDBJ databases">
        <title>De novo assembly and annotation of 12 fungi associated with fruit tree decline syndrome in Ontario, Canada.</title>
        <authorList>
            <person name="Sulman M."/>
            <person name="Ellouze W."/>
            <person name="Ilyukhin E."/>
        </authorList>
    </citation>
    <scope>NUCLEOTIDE SEQUENCE [LARGE SCALE GENOMIC DNA]</scope>
    <source>
        <strain evidence="3 4">M169</strain>
    </source>
</reference>
<sequence>MPSSSSSALGTGEQADASSKGAEKLGQSPSSNFKLESQLEESGGAARDERKQSLSPNLKHDASLPKLSMTPQINLNEQAEGEATDVSRRDEATTKATFKTLPAELRVKIYAMTWEPRRVVLTRSWLEGPEDLVEYEFYARTEHQNVYDFFNEDDVTTVSTSTAPLPVTLWINKESRHETLRYYEIAFACPRNGSSEIYFNFQIDELEIRRHAGALKSIISREELARVKALIVPAGYKEARSASNTIDKLNNMATPINDLDGKLHQLHNLGLGLSAGLGPYDPENPFEDAELRRAAGRLQQEINQALVLPPLFSSTCPSLERVRLEPTETCRFWPTEDFATPEDEDAWFLSGQCECLTCTLYWTAGQLGVLVAHVPEEQAWSVGDACPPELGKDREMRLGKITVAWRARIEDVEEEEPEDETRTRRAVADWAVAAKAVANKLTDPQEGEEPLYVV</sequence>
<feature type="compositionally biased region" description="Basic and acidic residues" evidence="1">
    <location>
        <begin position="46"/>
        <end position="63"/>
    </location>
</feature>
<feature type="region of interest" description="Disordered" evidence="1">
    <location>
        <begin position="1"/>
        <end position="91"/>
    </location>
</feature>
<feature type="domain" description="2EXR" evidence="2">
    <location>
        <begin position="98"/>
        <end position="205"/>
    </location>
</feature>